<dbReference type="Gene3D" id="2.60.120.10">
    <property type="entry name" value="Jelly Rolls"/>
    <property type="match status" value="1"/>
</dbReference>
<gene>
    <name evidence="7" type="ORF">A19Y_3643</name>
</gene>
<reference evidence="7 8" key="1">
    <citation type="journal article" date="2014" name="Appl. Environ. Microbiol.">
        <title>Elucidation of insertion elements encoded on plasmids and in vitro construction of shuttle vectors from the toxic cyanobacterium Planktothrix.</title>
        <authorList>
            <person name="Christiansen G."/>
            <person name="Goesmann A."/>
            <person name="Kurmayer R."/>
        </authorList>
    </citation>
    <scope>NUCLEOTIDE SEQUENCE [LARGE SCALE GENOMIC DNA]</scope>
    <source>
        <strain evidence="7 8">NIVA-CYA 126/8</strain>
    </source>
</reference>
<dbReference type="CDD" id="cd10548">
    <property type="entry name" value="cupin_CDO"/>
    <property type="match status" value="1"/>
</dbReference>
<evidence type="ECO:0000313" key="7">
    <source>
        <dbReference type="EMBL" id="KEI68397.1"/>
    </source>
</evidence>
<dbReference type="InterPro" id="IPR011051">
    <property type="entry name" value="RmlC_Cupin_sf"/>
</dbReference>
<dbReference type="InterPro" id="IPR010300">
    <property type="entry name" value="CDO_1"/>
</dbReference>
<protein>
    <recommendedName>
        <fullName evidence="9">Cysteine dioxygenase</fullName>
    </recommendedName>
</protein>
<proteinExistence type="inferred from homology"/>
<dbReference type="EMBL" id="CM002803">
    <property type="protein sequence ID" value="KEI68397.1"/>
    <property type="molecule type" value="Genomic_DNA"/>
</dbReference>
<evidence type="ECO:0000313" key="8">
    <source>
        <dbReference type="Proteomes" id="UP000027395"/>
    </source>
</evidence>
<dbReference type="InterPro" id="IPR014710">
    <property type="entry name" value="RmlC-like_jellyroll"/>
</dbReference>
<sequence>MISQIVQQNNGVSSRERVSQPLTIEKFLIEIKKIPSHLLTLETFKDLVTRLHLPKEFWEAFVLFLPDRYGHQILFRNDSVEVLVMCWGPGQISGVHPHKNSALNVTKVLEGSITQQRYIPDEKRKLFCWKEETVSAGEITWTDRYEYHQLVNNSDEDCVSLNLYAPVRN</sequence>
<keyword evidence="8" id="KW-1185">Reference proteome</keyword>
<keyword evidence="4" id="KW-0560">Oxidoreductase</keyword>
<evidence type="ECO:0000256" key="1">
    <source>
        <dbReference type="ARBA" id="ARBA00006622"/>
    </source>
</evidence>
<evidence type="ECO:0000256" key="5">
    <source>
        <dbReference type="ARBA" id="ARBA00023004"/>
    </source>
</evidence>
<feature type="binding site" evidence="6">
    <location>
        <position position="98"/>
    </location>
    <ligand>
        <name>Fe cation</name>
        <dbReference type="ChEBI" id="CHEBI:24875"/>
        <note>catalytic</note>
    </ligand>
</feature>
<dbReference type="PANTHER" id="PTHR12918">
    <property type="entry name" value="CYSTEINE DIOXYGENASE"/>
    <property type="match status" value="1"/>
</dbReference>
<feature type="binding site" evidence="6">
    <location>
        <position position="148"/>
    </location>
    <ligand>
        <name>Fe cation</name>
        <dbReference type="ChEBI" id="CHEBI:24875"/>
        <note>catalytic</note>
    </ligand>
</feature>
<accession>A0A073CKH0</accession>
<dbReference type="AlphaFoldDB" id="A0A073CKH0"/>
<dbReference type="Pfam" id="PF05995">
    <property type="entry name" value="CDO_I"/>
    <property type="match status" value="1"/>
</dbReference>
<dbReference type="RefSeq" id="WP_042155808.1">
    <property type="nucleotide sequence ID" value="NZ_CM002803.1"/>
</dbReference>
<dbReference type="PATRIC" id="fig|388467.6.peg.3594"/>
<dbReference type="GO" id="GO:0008198">
    <property type="term" value="F:ferrous iron binding"/>
    <property type="evidence" value="ECO:0007669"/>
    <property type="project" value="TreeGrafter"/>
</dbReference>
<evidence type="ECO:0000256" key="6">
    <source>
        <dbReference type="PIRSR" id="PIRSR610300-51"/>
    </source>
</evidence>
<dbReference type="GO" id="GO:0016702">
    <property type="term" value="F:oxidoreductase activity, acting on single donors with incorporation of molecular oxygen, incorporation of two atoms of oxygen"/>
    <property type="evidence" value="ECO:0007669"/>
    <property type="project" value="InterPro"/>
</dbReference>
<evidence type="ECO:0000256" key="3">
    <source>
        <dbReference type="ARBA" id="ARBA00022964"/>
    </source>
</evidence>
<evidence type="ECO:0000256" key="2">
    <source>
        <dbReference type="ARBA" id="ARBA00022723"/>
    </source>
</evidence>
<dbReference type="eggNOG" id="ENOG502ZHZY">
    <property type="taxonomic scope" value="Bacteria"/>
</dbReference>
<keyword evidence="5 6" id="KW-0408">Iron</keyword>
<organism evidence="7 8">
    <name type="scientific">Planktothrix agardhii (strain NIVA-CYA 126/8)</name>
    <dbReference type="NCBI Taxonomy" id="388467"/>
    <lineage>
        <taxon>Bacteria</taxon>
        <taxon>Bacillati</taxon>
        <taxon>Cyanobacteriota</taxon>
        <taxon>Cyanophyceae</taxon>
        <taxon>Oscillatoriophycideae</taxon>
        <taxon>Oscillatoriales</taxon>
        <taxon>Microcoleaceae</taxon>
        <taxon>Planktothrix</taxon>
    </lineage>
</organism>
<keyword evidence="2 6" id="KW-0479">Metal-binding</keyword>
<evidence type="ECO:0000256" key="4">
    <source>
        <dbReference type="ARBA" id="ARBA00023002"/>
    </source>
</evidence>
<dbReference type="SUPFAM" id="SSF51182">
    <property type="entry name" value="RmlC-like cupins"/>
    <property type="match status" value="1"/>
</dbReference>
<feature type="binding site" evidence="6">
    <location>
        <position position="96"/>
    </location>
    <ligand>
        <name>Fe cation</name>
        <dbReference type="ChEBI" id="CHEBI:24875"/>
        <note>catalytic</note>
    </ligand>
</feature>
<dbReference type="STRING" id="388467.A19Y_3643"/>
<evidence type="ECO:0008006" key="9">
    <source>
        <dbReference type="Google" id="ProtNLM"/>
    </source>
</evidence>
<dbReference type="Proteomes" id="UP000027395">
    <property type="component" value="Chromosome"/>
</dbReference>
<dbReference type="HOGENOM" id="CLU_1553751_0_0_3"/>
<dbReference type="PANTHER" id="PTHR12918:SF1">
    <property type="entry name" value="CYSTEINE DIOXYGENASE TYPE 1"/>
    <property type="match status" value="1"/>
</dbReference>
<keyword evidence="3" id="KW-0223">Dioxygenase</keyword>
<comment type="similarity">
    <text evidence="1">Belongs to the cysteine dioxygenase family.</text>
</comment>
<name>A0A073CKH0_PLAA1</name>